<feature type="compositionally biased region" description="Polar residues" evidence="1">
    <location>
        <begin position="249"/>
        <end position="260"/>
    </location>
</feature>
<feature type="region of interest" description="Disordered" evidence="1">
    <location>
        <begin position="237"/>
        <end position="260"/>
    </location>
</feature>
<evidence type="ECO:0000313" key="3">
    <source>
        <dbReference type="EMBL" id="MDP9825196.1"/>
    </source>
</evidence>
<dbReference type="RefSeq" id="WP_307238731.1">
    <property type="nucleotide sequence ID" value="NZ_JAUSQZ010000001.1"/>
</dbReference>
<sequence>MRIKALARFLLVVAGLALVVVATFGAGGVVFFHQKWDASPTVVFMIAGLLAVLAGVIGAVPNGSIKDGSIRWPEIDLLNAVEALSDRAEKLDKRVALIATESFEQMLRVDETFLAIENDLRDLVLSLEPHPDEGLDSDEIQERDREDEEAKRDLDHEISSMAYSGEGYNDGMSIGQLRELQRAANDREKRARQVRAAHERRKAGGLVRPERETMRNDLALKDYVRRHRDAMTAMSAGMSQNPFELDEPSSANLTSPTTRE</sequence>
<keyword evidence="2" id="KW-0812">Transmembrane</keyword>
<keyword evidence="2" id="KW-1133">Transmembrane helix</keyword>
<evidence type="ECO:0000256" key="2">
    <source>
        <dbReference type="SAM" id="Phobius"/>
    </source>
</evidence>
<keyword evidence="4" id="KW-1185">Reference proteome</keyword>
<evidence type="ECO:0000256" key="1">
    <source>
        <dbReference type="SAM" id="MobiDB-lite"/>
    </source>
</evidence>
<reference evidence="3 4" key="1">
    <citation type="submission" date="2023-07" db="EMBL/GenBank/DDBJ databases">
        <title>Sequencing the genomes of 1000 actinobacteria strains.</title>
        <authorList>
            <person name="Klenk H.-P."/>
        </authorList>
    </citation>
    <scope>NUCLEOTIDE SEQUENCE [LARGE SCALE GENOMIC DNA]</scope>
    <source>
        <strain evidence="3 4">DSM 44388</strain>
    </source>
</reference>
<feature type="transmembrane region" description="Helical" evidence="2">
    <location>
        <begin position="41"/>
        <end position="61"/>
    </location>
</feature>
<dbReference type="EMBL" id="JAUSQZ010000001">
    <property type="protein sequence ID" value="MDP9825196.1"/>
    <property type="molecule type" value="Genomic_DNA"/>
</dbReference>
<keyword evidence="2" id="KW-0472">Membrane</keyword>
<dbReference type="Proteomes" id="UP001235712">
    <property type="component" value="Unassembled WGS sequence"/>
</dbReference>
<comment type="caution">
    <text evidence="3">The sequence shown here is derived from an EMBL/GenBank/DDBJ whole genome shotgun (WGS) entry which is preliminary data.</text>
</comment>
<gene>
    <name evidence="3" type="ORF">J2S57_000945</name>
</gene>
<feature type="compositionally biased region" description="Basic and acidic residues" evidence="1">
    <location>
        <begin position="140"/>
        <end position="152"/>
    </location>
</feature>
<protein>
    <submittedName>
        <fullName evidence="3">Uncharacterized protein</fullName>
    </submittedName>
</protein>
<feature type="region of interest" description="Disordered" evidence="1">
    <location>
        <begin position="128"/>
        <end position="152"/>
    </location>
</feature>
<accession>A0ABT9NY11</accession>
<name>A0ABT9NY11_9ACTN</name>
<evidence type="ECO:0000313" key="4">
    <source>
        <dbReference type="Proteomes" id="UP001235712"/>
    </source>
</evidence>
<organism evidence="3 4">
    <name type="scientific">Kineosporia succinea</name>
    <dbReference type="NCBI Taxonomy" id="84632"/>
    <lineage>
        <taxon>Bacteria</taxon>
        <taxon>Bacillati</taxon>
        <taxon>Actinomycetota</taxon>
        <taxon>Actinomycetes</taxon>
        <taxon>Kineosporiales</taxon>
        <taxon>Kineosporiaceae</taxon>
        <taxon>Kineosporia</taxon>
    </lineage>
</organism>
<proteinExistence type="predicted"/>